<proteinExistence type="predicted"/>
<dbReference type="AlphaFoldDB" id="A0A1H7FGE4"/>
<name>A0A1H7FGE4_9SPHI</name>
<sequence length="140" mass="15781">MIANMNKEIIPEELLKTIGKNLAKIRSDKGEDLKDVAKAVGVKAVDLEKVEAGVYPLTIELLVILVNHFDTSLQQVMEVALAQIYYFTQTNSTGSSHKQYVVNDHTNGYELLVEQLQKEVEYLRGYFEKYVALTSSNPTE</sequence>
<reference evidence="2" key="1">
    <citation type="submission" date="2016-10" db="EMBL/GenBank/DDBJ databases">
        <authorList>
            <person name="Varghese N."/>
            <person name="Submissions S."/>
        </authorList>
    </citation>
    <scope>NUCLEOTIDE SEQUENCE [LARGE SCALE GENOMIC DNA]</scope>
    <source>
        <strain evidence="2">Jip14</strain>
    </source>
</reference>
<protein>
    <submittedName>
        <fullName evidence="1">Uncharacterized protein</fullName>
    </submittedName>
</protein>
<dbReference type="SUPFAM" id="SSF47413">
    <property type="entry name" value="lambda repressor-like DNA-binding domains"/>
    <property type="match status" value="1"/>
</dbReference>
<dbReference type="CDD" id="cd00093">
    <property type="entry name" value="HTH_XRE"/>
    <property type="match status" value="1"/>
</dbReference>
<dbReference type="Proteomes" id="UP000198916">
    <property type="component" value="Unassembled WGS sequence"/>
</dbReference>
<organism evidence="1 2">
    <name type="scientific">Parapedobacter koreensis</name>
    <dbReference type="NCBI Taxonomy" id="332977"/>
    <lineage>
        <taxon>Bacteria</taxon>
        <taxon>Pseudomonadati</taxon>
        <taxon>Bacteroidota</taxon>
        <taxon>Sphingobacteriia</taxon>
        <taxon>Sphingobacteriales</taxon>
        <taxon>Sphingobacteriaceae</taxon>
        <taxon>Parapedobacter</taxon>
    </lineage>
</organism>
<dbReference type="GO" id="GO:0003677">
    <property type="term" value="F:DNA binding"/>
    <property type="evidence" value="ECO:0007669"/>
    <property type="project" value="InterPro"/>
</dbReference>
<keyword evidence="2" id="KW-1185">Reference proteome</keyword>
<dbReference type="Gene3D" id="1.10.260.40">
    <property type="entry name" value="lambda repressor-like DNA-binding domains"/>
    <property type="match status" value="1"/>
</dbReference>
<evidence type="ECO:0000313" key="2">
    <source>
        <dbReference type="Proteomes" id="UP000198916"/>
    </source>
</evidence>
<dbReference type="EMBL" id="FNZR01000001">
    <property type="protein sequence ID" value="SEK24327.1"/>
    <property type="molecule type" value="Genomic_DNA"/>
</dbReference>
<dbReference type="InterPro" id="IPR010982">
    <property type="entry name" value="Lambda_DNA-bd_dom_sf"/>
</dbReference>
<dbReference type="RefSeq" id="WP_090602232.1">
    <property type="nucleotide sequence ID" value="NZ_FNZR01000001.1"/>
</dbReference>
<accession>A0A1H7FGE4</accession>
<dbReference type="InterPro" id="IPR001387">
    <property type="entry name" value="Cro/C1-type_HTH"/>
</dbReference>
<gene>
    <name evidence="1" type="ORF">SAMN05421740_101321</name>
</gene>
<evidence type="ECO:0000313" key="1">
    <source>
        <dbReference type="EMBL" id="SEK24327.1"/>
    </source>
</evidence>